<name>A0A8J7W949_9RHOB</name>
<evidence type="ECO:0000313" key="2">
    <source>
        <dbReference type="EMBL" id="MBS0122502.1"/>
    </source>
</evidence>
<comment type="caution">
    <text evidence="2">The sequence shown here is derived from an EMBL/GenBank/DDBJ whole genome shotgun (WGS) entry which is preliminary data.</text>
</comment>
<gene>
    <name evidence="2" type="ORF">KB874_00015</name>
</gene>
<organism evidence="2 3">
    <name type="scientific">Thetidibacter halocola</name>
    <dbReference type="NCBI Taxonomy" id="2827239"/>
    <lineage>
        <taxon>Bacteria</taxon>
        <taxon>Pseudomonadati</taxon>
        <taxon>Pseudomonadota</taxon>
        <taxon>Alphaproteobacteria</taxon>
        <taxon>Rhodobacterales</taxon>
        <taxon>Roseobacteraceae</taxon>
        <taxon>Thetidibacter</taxon>
    </lineage>
</organism>
<dbReference type="RefSeq" id="WP_212534487.1">
    <property type="nucleotide sequence ID" value="NZ_JAGTUU010000001.1"/>
</dbReference>
<feature type="compositionally biased region" description="Basic and acidic residues" evidence="1">
    <location>
        <begin position="29"/>
        <end position="41"/>
    </location>
</feature>
<dbReference type="EMBL" id="JAGTUU010000001">
    <property type="protein sequence ID" value="MBS0122502.1"/>
    <property type="molecule type" value="Genomic_DNA"/>
</dbReference>
<dbReference type="AlphaFoldDB" id="A0A8J7W949"/>
<keyword evidence="3" id="KW-1185">Reference proteome</keyword>
<proteinExistence type="predicted"/>
<accession>A0A8J7W949</accession>
<dbReference type="Proteomes" id="UP000681356">
    <property type="component" value="Unassembled WGS sequence"/>
</dbReference>
<sequence length="49" mass="5382">MCKNADKPCPGCTKHTTADSAWMFFTDEDRAALTRPDRTAERPGAVSHS</sequence>
<reference evidence="2" key="1">
    <citation type="submission" date="2021-04" db="EMBL/GenBank/DDBJ databases">
        <authorList>
            <person name="Yoon J."/>
        </authorList>
    </citation>
    <scope>NUCLEOTIDE SEQUENCE</scope>
    <source>
        <strain evidence="2">KMU-90</strain>
    </source>
</reference>
<evidence type="ECO:0000256" key="1">
    <source>
        <dbReference type="SAM" id="MobiDB-lite"/>
    </source>
</evidence>
<protein>
    <submittedName>
        <fullName evidence="2">Uncharacterized protein</fullName>
    </submittedName>
</protein>
<evidence type="ECO:0000313" key="3">
    <source>
        <dbReference type="Proteomes" id="UP000681356"/>
    </source>
</evidence>
<feature type="region of interest" description="Disordered" evidence="1">
    <location>
        <begin position="29"/>
        <end position="49"/>
    </location>
</feature>